<keyword evidence="3" id="KW-1185">Reference proteome</keyword>
<dbReference type="RefSeq" id="WP_179715773.1">
    <property type="nucleotide sequence ID" value="NZ_JACBZT010000001.1"/>
</dbReference>
<dbReference type="Proteomes" id="UP000541969">
    <property type="component" value="Unassembled WGS sequence"/>
</dbReference>
<feature type="chain" id="PRO_5032560022" evidence="1">
    <location>
        <begin position="24"/>
        <end position="238"/>
    </location>
</feature>
<evidence type="ECO:0000256" key="1">
    <source>
        <dbReference type="SAM" id="SignalP"/>
    </source>
</evidence>
<gene>
    <name evidence="2" type="ORF">GGQ55_001429</name>
</gene>
<organism evidence="2 3">
    <name type="scientific">Petropleomorpha daqingensis</name>
    <dbReference type="NCBI Taxonomy" id="2026353"/>
    <lineage>
        <taxon>Bacteria</taxon>
        <taxon>Bacillati</taxon>
        <taxon>Actinomycetota</taxon>
        <taxon>Actinomycetes</taxon>
        <taxon>Geodermatophilales</taxon>
        <taxon>Geodermatophilaceae</taxon>
        <taxon>Petropleomorpha</taxon>
    </lineage>
</organism>
<keyword evidence="1" id="KW-0732">Signal</keyword>
<reference evidence="2 3" key="1">
    <citation type="submission" date="2020-07" db="EMBL/GenBank/DDBJ databases">
        <title>Sequencing the genomes of 1000 actinobacteria strains.</title>
        <authorList>
            <person name="Klenk H.-P."/>
        </authorList>
    </citation>
    <scope>NUCLEOTIDE SEQUENCE [LARGE SCALE GENOMIC DNA]</scope>
    <source>
        <strain evidence="2 3">DSM 104001</strain>
    </source>
</reference>
<comment type="caution">
    <text evidence="2">The sequence shown here is derived from an EMBL/GenBank/DDBJ whole genome shotgun (WGS) entry which is preliminary data.</text>
</comment>
<proteinExistence type="predicted"/>
<evidence type="ECO:0000313" key="2">
    <source>
        <dbReference type="EMBL" id="NYJ05151.1"/>
    </source>
</evidence>
<protein>
    <submittedName>
        <fullName evidence="2">Uncharacterized protein YndB with AHSA1/START domain</fullName>
    </submittedName>
</protein>
<dbReference type="EMBL" id="JACBZT010000001">
    <property type="protein sequence ID" value="NYJ05151.1"/>
    <property type="molecule type" value="Genomic_DNA"/>
</dbReference>
<name>A0A853CDD0_9ACTN</name>
<accession>A0A853CDD0</accession>
<evidence type="ECO:0000313" key="3">
    <source>
        <dbReference type="Proteomes" id="UP000541969"/>
    </source>
</evidence>
<feature type="signal peptide" evidence="1">
    <location>
        <begin position="1"/>
        <end position="23"/>
    </location>
</feature>
<dbReference type="Gene3D" id="2.40.360.20">
    <property type="match status" value="1"/>
</dbReference>
<dbReference type="PROSITE" id="PS51257">
    <property type="entry name" value="PROKAR_LIPOPROTEIN"/>
    <property type="match status" value="1"/>
</dbReference>
<sequence>MRVRPALVVLAVVGLAGCGSARAALPRGGEPVHLDPATFTADVDNRYWPLRPGTRWVYESVDADGTAQHVEVTVLDETYRVAAGITARVVHDVVTQDGAVAEDTRDYYAQDADGNVWYMGEQTTEYPPGEPQSTEGSWEAGVDGAQPGIAVPADPRPGLAYRQEYRKGEAEDRAVVLSTDEKVQTPTGTYTGALLTRETTPLEPDVAELKFYVPGVGQVLSLQTSGGSEREALTAVSG</sequence>
<dbReference type="AlphaFoldDB" id="A0A853CDD0"/>